<dbReference type="EMBL" id="PNYB01000015">
    <property type="protein sequence ID" value="PMS21879.1"/>
    <property type="molecule type" value="Genomic_DNA"/>
</dbReference>
<dbReference type="PRINTS" id="PR00950">
    <property type="entry name" value="TYPE3IMSPROT"/>
</dbReference>
<dbReference type="GO" id="GO:0009306">
    <property type="term" value="P:protein secretion"/>
    <property type="evidence" value="ECO:0007669"/>
    <property type="project" value="InterPro"/>
</dbReference>
<dbReference type="InterPro" id="IPR006135">
    <property type="entry name" value="T3SS_substrate_exporter"/>
</dbReference>
<dbReference type="AlphaFoldDB" id="A0A2N7VXK8"/>
<dbReference type="Gene3D" id="3.40.1690.10">
    <property type="entry name" value="secretion proteins EscU"/>
    <property type="match status" value="1"/>
</dbReference>
<comment type="similarity">
    <text evidence="1">Belongs to the type III secretion exporter family.</text>
</comment>
<keyword evidence="3" id="KW-0472">Membrane</keyword>
<reference evidence="4 5" key="1">
    <citation type="submission" date="2018-01" db="EMBL/GenBank/DDBJ databases">
        <title>Whole genome analyses suggest that Burkholderia sensu lato contains two further novel genera in the rhizoxinica-symbiotica group Mycetohabitans gen. nov., and Trinickia gen. nov.: implications for the evolution of diazotrophy and nodulation in the Burkholderiaceae.</title>
        <authorList>
            <person name="Estrada-de los Santos P."/>
            <person name="Palmer M."/>
            <person name="Chavez-Ramirez B."/>
            <person name="Beukes C."/>
            <person name="Steenkamp E.T."/>
            <person name="Hirsch A.M."/>
            <person name="Manyaka P."/>
            <person name="Maluk M."/>
            <person name="Lafos M."/>
            <person name="Crook M."/>
            <person name="Gross E."/>
            <person name="Simon M.F."/>
            <person name="Bueno dos Reis Junior F."/>
            <person name="Poole P.S."/>
            <person name="Venter S.N."/>
            <person name="James E.K."/>
        </authorList>
    </citation>
    <scope>NUCLEOTIDE SEQUENCE [LARGE SCALE GENOMIC DNA]</scope>
    <source>
        <strain evidence="4 5">GP25-8</strain>
    </source>
</reference>
<organism evidence="4 5">
    <name type="scientific">Trinickia soli</name>
    <dbReference type="NCBI Taxonomy" id="380675"/>
    <lineage>
        <taxon>Bacteria</taxon>
        <taxon>Pseudomonadati</taxon>
        <taxon>Pseudomonadota</taxon>
        <taxon>Betaproteobacteria</taxon>
        <taxon>Burkholderiales</taxon>
        <taxon>Burkholderiaceae</taxon>
        <taxon>Trinickia</taxon>
    </lineage>
</organism>
<keyword evidence="3" id="KW-1133">Transmembrane helix</keyword>
<feature type="transmembrane region" description="Helical" evidence="3">
    <location>
        <begin position="134"/>
        <end position="165"/>
    </location>
</feature>
<dbReference type="Proteomes" id="UP000235347">
    <property type="component" value="Unassembled WGS sequence"/>
</dbReference>
<dbReference type="InterPro" id="IPR029025">
    <property type="entry name" value="T3SS_substrate_exporter_C"/>
</dbReference>
<keyword evidence="5" id="KW-1185">Reference proteome</keyword>
<comment type="caution">
    <text evidence="4">The sequence shown here is derived from an EMBL/GenBank/DDBJ whole genome shotgun (WGS) entry which is preliminary data.</text>
</comment>
<name>A0A2N7VXK8_9BURK</name>
<dbReference type="PANTHER" id="PTHR30531:SF12">
    <property type="entry name" value="FLAGELLAR BIOSYNTHETIC PROTEIN FLHB"/>
    <property type="match status" value="1"/>
</dbReference>
<dbReference type="Pfam" id="PF01312">
    <property type="entry name" value="Bac_export_2"/>
    <property type="match status" value="1"/>
</dbReference>
<evidence type="ECO:0000313" key="5">
    <source>
        <dbReference type="Proteomes" id="UP000235347"/>
    </source>
</evidence>
<evidence type="ECO:0000256" key="3">
    <source>
        <dbReference type="SAM" id="Phobius"/>
    </source>
</evidence>
<feature type="transmembrane region" description="Helical" evidence="3">
    <location>
        <begin position="242"/>
        <end position="263"/>
    </location>
</feature>
<evidence type="ECO:0000313" key="4">
    <source>
        <dbReference type="EMBL" id="PMS21879.1"/>
    </source>
</evidence>
<proteinExistence type="inferred from homology"/>
<keyword evidence="3" id="KW-0812">Transmembrane</keyword>
<evidence type="ECO:0000256" key="2">
    <source>
        <dbReference type="SAM" id="MobiDB-lite"/>
    </source>
</evidence>
<feature type="region of interest" description="Disordered" evidence="2">
    <location>
        <begin position="1"/>
        <end position="45"/>
    </location>
</feature>
<gene>
    <name evidence="4" type="ORF">C0Z19_18100</name>
</gene>
<feature type="transmembrane region" description="Helical" evidence="3">
    <location>
        <begin position="186"/>
        <end position="211"/>
    </location>
</feature>
<feature type="transmembrane region" description="Helical" evidence="3">
    <location>
        <begin position="80"/>
        <end position="102"/>
    </location>
</feature>
<accession>A0A2N7VXK8</accession>
<dbReference type="SUPFAM" id="SSF160544">
    <property type="entry name" value="EscU C-terminal domain-like"/>
    <property type="match status" value="1"/>
</dbReference>
<sequence>MRLRKSPDNAPTKFGSGCALRRTQAPRPARCRASRAQPAIDPAPDRLDRLQQAMSEKPLPPTPKRLHDARAEGNVARSDALTGFAVALVAVEVGFLCADAGFDRWLRLQDAVFAQLQSGDPVDMRAWLPLLRHVAYFAAITLVPITACCLIASVAASWALGTLTFAPKSIKPSLKRLNPARHVKGLFSATNLMAVVLALAAAGIVGAAAYWRLREQLPIALAMIAWQSPTFDRHAGVAGLHVFARTLFAALIGPVVLSAIIAIRQHRKGLRMSHRELRDELKQTSGDPLIRAQQRAWQTEAATAAVDPGRKRTGNRTGKRALVTNPEHIAVLLDYSGDDTEPPVVVDKALDDDALQMANSALLERVPVFRFRRLARHLYCHGELQATIPPDCYRAVAIVYRIVEEIEQLDERPSAPIDIDDIVFDE</sequence>
<dbReference type="PANTHER" id="PTHR30531">
    <property type="entry name" value="FLAGELLAR BIOSYNTHETIC PROTEIN FLHB"/>
    <property type="match status" value="1"/>
</dbReference>
<evidence type="ECO:0008006" key="6">
    <source>
        <dbReference type="Google" id="ProtNLM"/>
    </source>
</evidence>
<dbReference type="GO" id="GO:0005886">
    <property type="term" value="C:plasma membrane"/>
    <property type="evidence" value="ECO:0007669"/>
    <property type="project" value="TreeGrafter"/>
</dbReference>
<protein>
    <recommendedName>
        <fullName evidence="6">EscU/YscU/HrcU family type III secretion system export apparatus switch protein</fullName>
    </recommendedName>
</protein>
<evidence type="ECO:0000256" key="1">
    <source>
        <dbReference type="ARBA" id="ARBA00010690"/>
    </source>
</evidence>